<evidence type="ECO:0000313" key="1">
    <source>
        <dbReference type="EMBL" id="GAO40076.1"/>
    </source>
</evidence>
<accession>A0A0E9MRM1</accession>
<dbReference type="STRING" id="1219043.SCH01S_42_01190"/>
<dbReference type="EMBL" id="BBWU01000042">
    <property type="protein sequence ID" value="GAO40076.1"/>
    <property type="molecule type" value="Genomic_DNA"/>
</dbReference>
<reference evidence="1 2" key="1">
    <citation type="submission" date="2015-04" db="EMBL/GenBank/DDBJ databases">
        <title>Whole genome shotgun sequence of Sphingomonas changbaiensis NBRC 104936.</title>
        <authorList>
            <person name="Katano-Makiyama Y."/>
            <person name="Hosoyama A."/>
            <person name="Hashimoto M."/>
            <person name="Noguchi M."/>
            <person name="Tsuchikane K."/>
            <person name="Ohji S."/>
            <person name="Yamazoe A."/>
            <person name="Ichikawa N."/>
            <person name="Kimura A."/>
            <person name="Fujita N."/>
        </authorList>
    </citation>
    <scope>NUCLEOTIDE SEQUENCE [LARGE SCALE GENOMIC DNA]</scope>
    <source>
        <strain evidence="1 2">NBRC 104936</strain>
    </source>
</reference>
<dbReference type="Proteomes" id="UP000033202">
    <property type="component" value="Unassembled WGS sequence"/>
</dbReference>
<dbReference type="AlphaFoldDB" id="A0A0E9MRM1"/>
<proteinExistence type="predicted"/>
<dbReference type="Gene3D" id="3.40.1530.20">
    <property type="entry name" value="Protein of unknown function (DUF1491)"/>
    <property type="match status" value="1"/>
</dbReference>
<evidence type="ECO:0000313" key="2">
    <source>
        <dbReference type="Proteomes" id="UP000033202"/>
    </source>
</evidence>
<dbReference type="RefSeq" id="WP_245612239.1">
    <property type="nucleotide sequence ID" value="NZ_BBWU01000042.1"/>
</dbReference>
<keyword evidence="2" id="KW-1185">Reference proteome</keyword>
<organism evidence="1 2">
    <name type="scientific">Sphingomonas changbaiensis NBRC 104936</name>
    <dbReference type="NCBI Taxonomy" id="1219043"/>
    <lineage>
        <taxon>Bacteria</taxon>
        <taxon>Pseudomonadati</taxon>
        <taxon>Pseudomonadota</taxon>
        <taxon>Alphaproteobacteria</taxon>
        <taxon>Sphingomonadales</taxon>
        <taxon>Sphingomonadaceae</taxon>
        <taxon>Sphingomonas</taxon>
    </lineage>
</organism>
<gene>
    <name evidence="1" type="ORF">SCH01S_42_01190</name>
</gene>
<dbReference type="InterPro" id="IPR009964">
    <property type="entry name" value="DUF1491"/>
</dbReference>
<sequence>MTPRLTSRMTIDALMRRVQAAGGFATVLAKGDETAGAILLLCSERGEPQVLLERTIDLDGHYRWTPCGPQDVESDGSRDSYMRRRRDSDPDLWLIELDVADAERFAAETTGFD</sequence>
<name>A0A0E9MRM1_9SPHN</name>
<comment type="caution">
    <text evidence="1">The sequence shown here is derived from an EMBL/GenBank/DDBJ whole genome shotgun (WGS) entry which is preliminary data.</text>
</comment>
<evidence type="ECO:0008006" key="3">
    <source>
        <dbReference type="Google" id="ProtNLM"/>
    </source>
</evidence>
<protein>
    <recommendedName>
        <fullName evidence="3">DUF1491 domain-containing protein</fullName>
    </recommendedName>
</protein>
<dbReference type="Pfam" id="PF07372">
    <property type="entry name" value="DUF1491"/>
    <property type="match status" value="1"/>
</dbReference>